<dbReference type="Gene3D" id="1.10.10.10">
    <property type="entry name" value="Winged helix-like DNA-binding domain superfamily/Winged helix DNA-binding domain"/>
    <property type="match status" value="1"/>
</dbReference>
<dbReference type="PRINTS" id="PR00038">
    <property type="entry name" value="HTHLUXR"/>
</dbReference>
<dbReference type="InterPro" id="IPR000792">
    <property type="entry name" value="Tscrpt_reg_LuxR_C"/>
</dbReference>
<evidence type="ECO:0000259" key="3">
    <source>
        <dbReference type="PROSITE" id="PS50043"/>
    </source>
</evidence>
<dbReference type="PANTHER" id="PTHR43214">
    <property type="entry name" value="TWO-COMPONENT RESPONSE REGULATOR"/>
    <property type="match status" value="1"/>
</dbReference>
<organism evidence="4 5">
    <name type="scientific">Vibrio ishigakensis</name>
    <dbReference type="NCBI Taxonomy" id="1481914"/>
    <lineage>
        <taxon>Bacteria</taxon>
        <taxon>Pseudomonadati</taxon>
        <taxon>Pseudomonadota</taxon>
        <taxon>Gammaproteobacteria</taxon>
        <taxon>Vibrionales</taxon>
        <taxon>Vibrionaceae</taxon>
        <taxon>Vibrio</taxon>
    </lineage>
</organism>
<proteinExistence type="predicted"/>
<accession>A0A0B8P471</accession>
<dbReference type="SMART" id="SM00421">
    <property type="entry name" value="HTH_LUXR"/>
    <property type="match status" value="1"/>
</dbReference>
<dbReference type="SUPFAM" id="SSF46894">
    <property type="entry name" value="C-terminal effector domain of the bipartite response regulators"/>
    <property type="match status" value="1"/>
</dbReference>
<evidence type="ECO:0000256" key="1">
    <source>
        <dbReference type="ARBA" id="ARBA00023125"/>
    </source>
</evidence>
<dbReference type="GO" id="GO:0003677">
    <property type="term" value="F:DNA binding"/>
    <property type="evidence" value="ECO:0007669"/>
    <property type="project" value="UniProtKB-KW"/>
</dbReference>
<evidence type="ECO:0000313" key="5">
    <source>
        <dbReference type="Proteomes" id="UP000031671"/>
    </source>
</evidence>
<feature type="region of interest" description="Disordered" evidence="2">
    <location>
        <begin position="216"/>
        <end position="239"/>
    </location>
</feature>
<dbReference type="PROSITE" id="PS50043">
    <property type="entry name" value="HTH_LUXR_2"/>
    <property type="match status" value="1"/>
</dbReference>
<name>A0A0B8P471_9VIBR</name>
<dbReference type="GO" id="GO:0006355">
    <property type="term" value="P:regulation of DNA-templated transcription"/>
    <property type="evidence" value="ECO:0007669"/>
    <property type="project" value="InterPro"/>
</dbReference>
<dbReference type="InterPro" id="IPR036388">
    <property type="entry name" value="WH-like_DNA-bd_sf"/>
</dbReference>
<dbReference type="InterPro" id="IPR016032">
    <property type="entry name" value="Sig_transdc_resp-reg_C-effctor"/>
</dbReference>
<dbReference type="CDD" id="cd06170">
    <property type="entry name" value="LuxR_C_like"/>
    <property type="match status" value="1"/>
</dbReference>
<sequence length="239" mass="26434">MSLSYACGHVVTRSDEFASATIAILRLHFPSTRFCHASSIRECFCPDDSLANRCIYLIDASTVGNPIRNGVNPSHEQGDWLAVNVEDDNFQLGDWILNGFSGVVMRKRCLEQIALAVQSIDSGELWYTRKDLSKLAKAYIANEFDPHIAADDFALLHALTPKEKHICLMILKGLNNPQIAETVNVSVNTVKTHASSVMRKINVHSRAELIARAVEQSTNSPKNHPLNGGNSLPRVTLNR</sequence>
<dbReference type="EMBL" id="BBRZ01000145">
    <property type="protein sequence ID" value="GAM59367.1"/>
    <property type="molecule type" value="Genomic_DNA"/>
</dbReference>
<dbReference type="Pfam" id="PF00196">
    <property type="entry name" value="GerE"/>
    <property type="match status" value="1"/>
</dbReference>
<evidence type="ECO:0000256" key="2">
    <source>
        <dbReference type="SAM" id="MobiDB-lite"/>
    </source>
</evidence>
<comment type="caution">
    <text evidence="4">The sequence shown here is derived from an EMBL/GenBank/DDBJ whole genome shotgun (WGS) entry which is preliminary data.</text>
</comment>
<reference evidence="4 5" key="1">
    <citation type="submission" date="2015-01" db="EMBL/GenBank/DDBJ databases">
        <title>Vibrio sp. C1 JCM 19231 whole genome shotgun sequence.</title>
        <authorList>
            <person name="Sawabe T."/>
            <person name="Meirelles P."/>
            <person name="Feng G."/>
            <person name="Sayaka M."/>
            <person name="Hattori M."/>
            <person name="Ohkuma M."/>
        </authorList>
    </citation>
    <scope>NUCLEOTIDE SEQUENCE [LARGE SCALE GENOMIC DNA]</scope>
    <source>
        <strain evidence="5">JCM 19231</strain>
    </source>
</reference>
<keyword evidence="1" id="KW-0238">DNA-binding</keyword>
<keyword evidence="5" id="KW-1185">Reference proteome</keyword>
<gene>
    <name evidence="4" type="ORF">JCM19231_5705</name>
</gene>
<dbReference type="PANTHER" id="PTHR43214:SF38">
    <property type="entry name" value="NITRATE_NITRITE RESPONSE REGULATOR PROTEIN NARL"/>
    <property type="match status" value="1"/>
</dbReference>
<dbReference type="AlphaFoldDB" id="A0A0B8P471"/>
<evidence type="ECO:0000313" key="4">
    <source>
        <dbReference type="EMBL" id="GAM59367.1"/>
    </source>
</evidence>
<dbReference type="Proteomes" id="UP000031671">
    <property type="component" value="Unassembled WGS sequence"/>
</dbReference>
<feature type="domain" description="HTH luxR-type" evidence="3">
    <location>
        <begin position="152"/>
        <end position="217"/>
    </location>
</feature>
<dbReference type="InterPro" id="IPR039420">
    <property type="entry name" value="WalR-like"/>
</dbReference>
<reference evidence="4 5" key="2">
    <citation type="submission" date="2015-01" db="EMBL/GenBank/DDBJ databases">
        <authorList>
            <consortium name="NBRP consortium"/>
            <person name="Sawabe T."/>
            <person name="Meirelles P."/>
            <person name="Feng G."/>
            <person name="Sayaka M."/>
            <person name="Hattori M."/>
            <person name="Ohkuma M."/>
        </authorList>
    </citation>
    <scope>NUCLEOTIDE SEQUENCE [LARGE SCALE GENOMIC DNA]</scope>
    <source>
        <strain evidence="5">JCM 19231</strain>
    </source>
</reference>
<protein>
    <submittedName>
        <fullName evidence="4">Putative response regulator</fullName>
    </submittedName>
</protein>
<dbReference type="PROSITE" id="PS00622">
    <property type="entry name" value="HTH_LUXR_1"/>
    <property type="match status" value="1"/>
</dbReference>